<evidence type="ECO:0000313" key="2">
    <source>
        <dbReference type="Proteomes" id="UP000277204"/>
    </source>
</evidence>
<keyword evidence="2" id="KW-1185">Reference proteome</keyword>
<dbReference type="Proteomes" id="UP000277204">
    <property type="component" value="Unassembled WGS sequence"/>
</dbReference>
<sequence length="67" mass="7603">MNVIQCYAPSNDSNDDDKYQFFERLQSILAKCPGRDLIILMGGLNAKFGHEDVMGRHGLTGRKKREC</sequence>
<reference evidence="1 2" key="1">
    <citation type="submission" date="2018-11" db="EMBL/GenBank/DDBJ databases">
        <authorList>
            <consortium name="Pathogen Informatics"/>
        </authorList>
    </citation>
    <scope>NUCLEOTIDE SEQUENCE [LARGE SCALE GENOMIC DNA]</scope>
    <source>
        <strain evidence="1 2">Zambia</strain>
    </source>
</reference>
<dbReference type="STRING" id="48269.A0A183NAV0"/>
<accession>A0A183NAV0</accession>
<organism evidence="1 2">
    <name type="scientific">Schistosoma margrebowiei</name>
    <dbReference type="NCBI Taxonomy" id="48269"/>
    <lineage>
        <taxon>Eukaryota</taxon>
        <taxon>Metazoa</taxon>
        <taxon>Spiralia</taxon>
        <taxon>Lophotrochozoa</taxon>
        <taxon>Platyhelminthes</taxon>
        <taxon>Trematoda</taxon>
        <taxon>Digenea</taxon>
        <taxon>Strigeidida</taxon>
        <taxon>Schistosomatoidea</taxon>
        <taxon>Schistosomatidae</taxon>
        <taxon>Schistosoma</taxon>
    </lineage>
</organism>
<dbReference type="InterPro" id="IPR036691">
    <property type="entry name" value="Endo/exonu/phosph_ase_sf"/>
</dbReference>
<dbReference type="Gene3D" id="3.60.10.10">
    <property type="entry name" value="Endonuclease/exonuclease/phosphatase"/>
    <property type="match status" value="1"/>
</dbReference>
<proteinExistence type="predicted"/>
<evidence type="ECO:0000313" key="1">
    <source>
        <dbReference type="EMBL" id="VDP55143.1"/>
    </source>
</evidence>
<dbReference type="AlphaFoldDB" id="A0A183NAV0"/>
<dbReference type="SUPFAM" id="SSF56219">
    <property type="entry name" value="DNase I-like"/>
    <property type="match status" value="1"/>
</dbReference>
<gene>
    <name evidence="1" type="ORF">SMRZ_LOCUS25425</name>
</gene>
<name>A0A183NAV0_9TREM</name>
<dbReference type="EMBL" id="UZAI01021322">
    <property type="protein sequence ID" value="VDP55143.1"/>
    <property type="molecule type" value="Genomic_DNA"/>
</dbReference>
<protein>
    <submittedName>
        <fullName evidence="1">Uncharacterized protein</fullName>
    </submittedName>
</protein>